<name>A0ABU6J6V0_9BURK</name>
<evidence type="ECO:0000256" key="1">
    <source>
        <dbReference type="SAM" id="MobiDB-lite"/>
    </source>
</evidence>
<dbReference type="InterPro" id="IPR017740">
    <property type="entry name" value="TssA-like"/>
</dbReference>
<feature type="domain" description="ImpA N-terminal" evidence="2">
    <location>
        <begin position="12"/>
        <end position="132"/>
    </location>
</feature>
<feature type="region of interest" description="Disordered" evidence="1">
    <location>
        <begin position="255"/>
        <end position="278"/>
    </location>
</feature>
<protein>
    <submittedName>
        <fullName evidence="3">Type VI secretion system protein TssA</fullName>
    </submittedName>
</protein>
<dbReference type="RefSeq" id="WP_326506081.1">
    <property type="nucleotide sequence ID" value="NZ_JAWIIV010000006.1"/>
</dbReference>
<dbReference type="PANTHER" id="PTHR37951">
    <property type="entry name" value="CYTOPLASMIC PROTEIN-RELATED"/>
    <property type="match status" value="1"/>
</dbReference>
<dbReference type="Proteomes" id="UP001352263">
    <property type="component" value="Unassembled WGS sequence"/>
</dbReference>
<dbReference type="EMBL" id="JAWIIV010000006">
    <property type="protein sequence ID" value="MEC4719363.1"/>
    <property type="molecule type" value="Genomic_DNA"/>
</dbReference>
<dbReference type="Pfam" id="PF06812">
    <property type="entry name" value="ImpA_N"/>
    <property type="match status" value="1"/>
</dbReference>
<dbReference type="PANTHER" id="PTHR37951:SF1">
    <property type="entry name" value="TYPE VI SECRETION SYSTEM COMPONENT TSSA1"/>
    <property type="match status" value="1"/>
</dbReference>
<dbReference type="NCBIfam" id="TIGR03363">
    <property type="entry name" value="VI_chp_8"/>
    <property type="match status" value="1"/>
</dbReference>
<evidence type="ECO:0000313" key="3">
    <source>
        <dbReference type="EMBL" id="MEC4719363.1"/>
    </source>
</evidence>
<proteinExistence type="predicted"/>
<dbReference type="InterPro" id="IPR010657">
    <property type="entry name" value="ImpA_N"/>
</dbReference>
<gene>
    <name evidence="3" type="primary">tssA</name>
    <name evidence="3" type="ORF">RY831_09395</name>
</gene>
<organism evidence="3 4">
    <name type="scientific">Noviherbaspirillum album</name>
    <dbReference type="NCBI Taxonomy" id="3080276"/>
    <lineage>
        <taxon>Bacteria</taxon>
        <taxon>Pseudomonadati</taxon>
        <taxon>Pseudomonadota</taxon>
        <taxon>Betaproteobacteria</taxon>
        <taxon>Burkholderiales</taxon>
        <taxon>Oxalobacteraceae</taxon>
        <taxon>Noviherbaspirillum</taxon>
    </lineage>
</organism>
<accession>A0ABU6J6V0</accession>
<comment type="caution">
    <text evidence="3">The sequence shown here is derived from an EMBL/GenBank/DDBJ whole genome shotgun (WGS) entry which is preliminary data.</text>
</comment>
<evidence type="ECO:0000313" key="4">
    <source>
        <dbReference type="Proteomes" id="UP001352263"/>
    </source>
</evidence>
<keyword evidence="4" id="KW-1185">Reference proteome</keyword>
<evidence type="ECO:0000259" key="2">
    <source>
        <dbReference type="Pfam" id="PF06812"/>
    </source>
</evidence>
<reference evidence="3 4" key="1">
    <citation type="submission" date="2023-10" db="EMBL/GenBank/DDBJ databases">
        <title>Noviherbaspirillum sp. CPCC 100848 genome assembly.</title>
        <authorList>
            <person name="Li X.Y."/>
            <person name="Fang X.M."/>
        </authorList>
    </citation>
    <scope>NUCLEOTIDE SEQUENCE [LARGE SCALE GENOMIC DNA]</scope>
    <source>
        <strain evidence="3 4">CPCC 100848</strain>
    </source>
</reference>
<sequence length="376" mass="41463">MSDVTTEQLVVPISEDNPCGEDFSFSAEFDRIHEARREDDPSLDYGEWATQLKQADWNAVVRECEALLMQKTKDLRVAAWLTEGLVKTSGFAGLRTGLEAHVGLLTRFSADIHPRIDDGDDERRTGTISWFVQRAAYLIRCVPLTESVVGRFSLMNYESAVSLQLQLQRHPDSVPDIETKVTLEKFSRAVAATEHAHFPAQLDIVEQCIHLVKNLASQLENILGDGSPSITPLTDSLEAIQERLRAICKSLGLKTTDDATDDTTDDMPQHDGPPSTVPPAGLVDIAPMVTGKSPPAMQSSHGIGSRTEAVEALRQVSAYFRRAEPHSPVAYLADKALQWSEMPLHLWLRNVVKDPGVLAHLEEMLGAEDRKPAPGD</sequence>